<sequence>MNISAPEGAHAARLESFSQMETGTSFNLVRKFNFFASNYNLLRDSWFYKEKENVLKVMLLCPSTATVQTRDRSNLNWNILADLNQQWTRGPWSKQRGCLSLDRYSWGQPWHRQHRDGREVDKAHSLIEQNCKS</sequence>
<gene>
    <name evidence="1" type="ORF">RRG08_008280</name>
</gene>
<keyword evidence="2" id="KW-1185">Reference proteome</keyword>
<organism evidence="1 2">
    <name type="scientific">Elysia crispata</name>
    <name type="common">lettuce slug</name>
    <dbReference type="NCBI Taxonomy" id="231223"/>
    <lineage>
        <taxon>Eukaryota</taxon>
        <taxon>Metazoa</taxon>
        <taxon>Spiralia</taxon>
        <taxon>Lophotrochozoa</taxon>
        <taxon>Mollusca</taxon>
        <taxon>Gastropoda</taxon>
        <taxon>Heterobranchia</taxon>
        <taxon>Euthyneura</taxon>
        <taxon>Panpulmonata</taxon>
        <taxon>Sacoglossa</taxon>
        <taxon>Placobranchoidea</taxon>
        <taxon>Plakobranchidae</taxon>
        <taxon>Elysia</taxon>
    </lineage>
</organism>
<accession>A0AAE0ZMR6</accession>
<name>A0AAE0ZMR6_9GAST</name>
<proteinExistence type="predicted"/>
<dbReference type="EMBL" id="JAWDGP010003662">
    <property type="protein sequence ID" value="KAK3772042.1"/>
    <property type="molecule type" value="Genomic_DNA"/>
</dbReference>
<comment type="caution">
    <text evidence="1">The sequence shown here is derived from an EMBL/GenBank/DDBJ whole genome shotgun (WGS) entry which is preliminary data.</text>
</comment>
<dbReference type="AlphaFoldDB" id="A0AAE0ZMR6"/>
<evidence type="ECO:0000313" key="1">
    <source>
        <dbReference type="EMBL" id="KAK3772042.1"/>
    </source>
</evidence>
<evidence type="ECO:0000313" key="2">
    <source>
        <dbReference type="Proteomes" id="UP001283361"/>
    </source>
</evidence>
<reference evidence="1" key="1">
    <citation type="journal article" date="2023" name="G3 (Bethesda)">
        <title>A reference genome for the long-term kleptoplast-retaining sea slug Elysia crispata morphotype clarki.</title>
        <authorList>
            <person name="Eastman K.E."/>
            <person name="Pendleton A.L."/>
            <person name="Shaikh M.A."/>
            <person name="Suttiyut T."/>
            <person name="Ogas R."/>
            <person name="Tomko P."/>
            <person name="Gavelis G."/>
            <person name="Widhalm J.R."/>
            <person name="Wisecaver J.H."/>
        </authorList>
    </citation>
    <scope>NUCLEOTIDE SEQUENCE</scope>
    <source>
        <strain evidence="1">ECLA1</strain>
    </source>
</reference>
<protein>
    <submittedName>
        <fullName evidence="1">Uncharacterized protein</fullName>
    </submittedName>
</protein>
<dbReference type="Proteomes" id="UP001283361">
    <property type="component" value="Unassembled WGS sequence"/>
</dbReference>